<accession>A0A848D8L0</accession>
<dbReference type="EMBL" id="WNEG01000008">
    <property type="protein sequence ID" value="NMG82611.1"/>
    <property type="molecule type" value="Genomic_DNA"/>
</dbReference>
<dbReference type="AlphaFoldDB" id="A0A848D8L0"/>
<proteinExistence type="predicted"/>
<protein>
    <submittedName>
        <fullName evidence="1">Uncharacterized protein</fullName>
    </submittedName>
</protein>
<comment type="caution">
    <text evidence="1">The sequence shown here is derived from an EMBL/GenBank/DDBJ whole genome shotgun (WGS) entry which is preliminary data.</text>
</comment>
<gene>
    <name evidence="1" type="ORF">GIS02_00180</name>
</gene>
<evidence type="ECO:0000313" key="1">
    <source>
        <dbReference type="EMBL" id="NMG82611.1"/>
    </source>
</evidence>
<evidence type="ECO:0000313" key="2">
    <source>
        <dbReference type="Proteomes" id="UP000606580"/>
    </source>
</evidence>
<reference evidence="1" key="1">
    <citation type="journal article" date="2020" name="MBio">
        <title>'Candidatus Ethanoperedens,' a Thermophilic Genus of Archaea Mediating the Anaerobic Oxidation of Ethane.</title>
        <authorList>
            <person name="Hahn C.J."/>
            <person name="Laso-Perez R."/>
            <person name="Vulcano F."/>
            <person name="Vaziourakis K.M."/>
            <person name="Stokke R."/>
            <person name="Steen I.H."/>
            <person name="Teske A."/>
            <person name="Boetius A."/>
            <person name="Liebeke M."/>
            <person name="Amann R."/>
            <person name="Knittel K."/>
            <person name="Wegener G."/>
        </authorList>
    </citation>
    <scope>NUCLEOTIDE SEQUENCE</scope>
    <source>
        <strain evidence="1">GoM-Arc1-LC-WB58</strain>
    </source>
</reference>
<organism evidence="1 2">
    <name type="scientific">Candidatus Ethanoperedens thermophilum</name>
    <dbReference type="NCBI Taxonomy" id="2766897"/>
    <lineage>
        <taxon>Archaea</taxon>
        <taxon>Methanobacteriati</taxon>
        <taxon>Methanobacteriota</taxon>
        <taxon>Stenosarchaea group</taxon>
        <taxon>Methanomicrobia</taxon>
        <taxon>Methanosarcinales</taxon>
        <taxon>Methanosarcinales incertae sedis</taxon>
        <taxon>GOM Arc I cluster</taxon>
        <taxon>Candidatus Ethanoperedens</taxon>
    </lineage>
</organism>
<sequence length="132" mass="15369">MNMKIINEWTKLIGYERAKTVADLFLGKKIDLDFPDLARGDLTHIKKSIITELEDVGNILMELDGNILTHEEIIKMVDLLARDFIFTSLPDAFIENISEILLVEERLDEELDEEIKYIKEILNGMRREGEFE</sequence>
<name>A0A848D8L0_9EURY</name>
<dbReference type="Proteomes" id="UP000606580">
    <property type="component" value="Unassembled WGS sequence"/>
</dbReference>